<keyword evidence="7" id="KW-0057">Aromatic amino acid biosynthesis</keyword>
<keyword evidence="5" id="KW-0210">Decarboxylase</keyword>
<dbReference type="PANTHER" id="PTHR22854:SF2">
    <property type="entry name" value="INDOLE-3-GLYCEROL-PHOSPHATE SYNTHASE"/>
    <property type="match status" value="1"/>
</dbReference>
<dbReference type="InterPro" id="IPR001468">
    <property type="entry name" value="Indole-3-GlycerolPSynthase_CS"/>
</dbReference>
<dbReference type="Proteomes" id="UP000664256">
    <property type="component" value="Unassembled WGS sequence"/>
</dbReference>
<dbReference type="InterPro" id="IPR011060">
    <property type="entry name" value="RibuloseP-bd_barrel"/>
</dbReference>
<dbReference type="InterPro" id="IPR013798">
    <property type="entry name" value="Indole-3-glycerol_P_synth_dom"/>
</dbReference>
<evidence type="ECO:0000256" key="5">
    <source>
        <dbReference type="ARBA" id="ARBA00022793"/>
    </source>
</evidence>
<gene>
    <name evidence="10" type="primary">trpC</name>
    <name evidence="10" type="ORF">JZO76_13450</name>
</gene>
<accession>A0ABS3HAM9</accession>
<dbReference type="PANTHER" id="PTHR22854">
    <property type="entry name" value="TRYPTOPHAN BIOSYNTHESIS PROTEIN"/>
    <property type="match status" value="1"/>
</dbReference>
<evidence type="ECO:0000256" key="7">
    <source>
        <dbReference type="ARBA" id="ARBA00023141"/>
    </source>
</evidence>
<evidence type="ECO:0000256" key="8">
    <source>
        <dbReference type="ARBA" id="ARBA00023239"/>
    </source>
</evidence>
<evidence type="ECO:0000313" key="10">
    <source>
        <dbReference type="EMBL" id="MBO0450516.1"/>
    </source>
</evidence>
<keyword evidence="6" id="KW-0822">Tryptophan biosynthesis</keyword>
<comment type="catalytic activity">
    <reaction evidence="1">
        <text>1-(2-carboxyphenylamino)-1-deoxy-D-ribulose 5-phosphate + H(+) = (1S,2R)-1-C-(indol-3-yl)glycerol 3-phosphate + CO2 + H2O</text>
        <dbReference type="Rhea" id="RHEA:23476"/>
        <dbReference type="ChEBI" id="CHEBI:15377"/>
        <dbReference type="ChEBI" id="CHEBI:15378"/>
        <dbReference type="ChEBI" id="CHEBI:16526"/>
        <dbReference type="ChEBI" id="CHEBI:58613"/>
        <dbReference type="ChEBI" id="CHEBI:58866"/>
        <dbReference type="EC" id="4.1.1.48"/>
    </reaction>
</comment>
<evidence type="ECO:0000313" key="11">
    <source>
        <dbReference type="Proteomes" id="UP000664256"/>
    </source>
</evidence>
<dbReference type="NCBIfam" id="NF001371">
    <property type="entry name" value="PRK00278.1-3"/>
    <property type="match status" value="1"/>
</dbReference>
<evidence type="ECO:0000256" key="3">
    <source>
        <dbReference type="ARBA" id="ARBA00012362"/>
    </source>
</evidence>
<feature type="domain" description="Indole-3-glycerol phosphate synthase" evidence="9">
    <location>
        <begin position="5"/>
        <end position="246"/>
    </location>
</feature>
<dbReference type="CDD" id="cd00331">
    <property type="entry name" value="IGPS"/>
    <property type="match status" value="1"/>
</dbReference>
<protein>
    <recommendedName>
        <fullName evidence="3">indole-3-glycerol-phosphate synthase</fullName>
        <ecNumber evidence="3">4.1.1.48</ecNumber>
    </recommendedName>
</protein>
<evidence type="ECO:0000256" key="4">
    <source>
        <dbReference type="ARBA" id="ARBA00022605"/>
    </source>
</evidence>
<dbReference type="PROSITE" id="PS00614">
    <property type="entry name" value="IGPS"/>
    <property type="match status" value="1"/>
</dbReference>
<sequence>MDFLANILAQKEIEVAKMQLEPIILRQDLVSFIKIVKENPQRMHVIGEIKRASPSKGDINLTADILVQAKTYESAKVSAISVLTDPIFFKGSITDLKKIAKKVQVPILCKDFIISKKQINRAYNAGASLVLLIVAALSQANLKELFDYAKSLQLEVLVECHNAGEITRAKALGADLIGVNNRNLTTFEVSIDVSIACDIADEGIYISESGFKTQADVNLIKDKFHGVLVGETLMRSSNPSEKIQELQVSCQ</sequence>
<dbReference type="Pfam" id="PF00218">
    <property type="entry name" value="IGPS"/>
    <property type="match status" value="1"/>
</dbReference>
<dbReference type="SUPFAM" id="SSF51366">
    <property type="entry name" value="Ribulose-phoshate binding barrel"/>
    <property type="match status" value="1"/>
</dbReference>
<dbReference type="EC" id="4.1.1.48" evidence="3"/>
<keyword evidence="11" id="KW-1185">Reference proteome</keyword>
<keyword evidence="8 10" id="KW-0456">Lyase</keyword>
<dbReference type="EMBL" id="JAFLVT010000020">
    <property type="protein sequence ID" value="MBO0450516.1"/>
    <property type="molecule type" value="Genomic_DNA"/>
</dbReference>
<proteinExistence type="predicted"/>
<reference evidence="10 11" key="1">
    <citation type="submission" date="2021-03" db="EMBL/GenBank/DDBJ databases">
        <title>Enterococcal diversity collection.</title>
        <authorList>
            <person name="Gilmore M.S."/>
            <person name="Schwartzman J."/>
            <person name="Van Tyne D."/>
            <person name="Martin M."/>
            <person name="Earl A.M."/>
            <person name="Manson A.L."/>
            <person name="Straub T."/>
            <person name="Salamzade R."/>
            <person name="Saavedra J."/>
            <person name="Lebreton F."/>
            <person name="Prichula J."/>
            <person name="Schaufler K."/>
            <person name="Gaca A."/>
            <person name="Sgardioli B."/>
            <person name="Wagenaar J."/>
            <person name="Strong T."/>
        </authorList>
    </citation>
    <scope>NUCLEOTIDE SEQUENCE [LARGE SCALE GENOMIC DNA]</scope>
    <source>
        <strain evidence="10 11">MJM12</strain>
    </source>
</reference>
<keyword evidence="4" id="KW-0028">Amino-acid biosynthesis</keyword>
<comment type="pathway">
    <text evidence="2">Amino-acid biosynthesis; L-tryptophan biosynthesis; L-tryptophan from chorismate: step 4/5.</text>
</comment>
<organism evidence="10 11">
    <name type="scientific">Candidatus Enterococcus myersii</name>
    <dbReference type="NCBI Taxonomy" id="2815322"/>
    <lineage>
        <taxon>Bacteria</taxon>
        <taxon>Bacillati</taxon>
        <taxon>Bacillota</taxon>
        <taxon>Bacilli</taxon>
        <taxon>Lactobacillales</taxon>
        <taxon>Enterococcaceae</taxon>
        <taxon>Enterococcus</taxon>
    </lineage>
</organism>
<dbReference type="Gene3D" id="3.20.20.70">
    <property type="entry name" value="Aldolase class I"/>
    <property type="match status" value="1"/>
</dbReference>
<dbReference type="RefSeq" id="WP_206905631.1">
    <property type="nucleotide sequence ID" value="NZ_JAFLVT010000020.1"/>
</dbReference>
<dbReference type="InterPro" id="IPR045186">
    <property type="entry name" value="Indole-3-glycerol_P_synth"/>
</dbReference>
<dbReference type="GO" id="GO:0004425">
    <property type="term" value="F:indole-3-glycerol-phosphate synthase activity"/>
    <property type="evidence" value="ECO:0007669"/>
    <property type="project" value="UniProtKB-EC"/>
</dbReference>
<evidence type="ECO:0000256" key="2">
    <source>
        <dbReference type="ARBA" id="ARBA00004696"/>
    </source>
</evidence>
<dbReference type="InterPro" id="IPR013785">
    <property type="entry name" value="Aldolase_TIM"/>
</dbReference>
<name>A0ABS3HAM9_9ENTE</name>
<evidence type="ECO:0000256" key="6">
    <source>
        <dbReference type="ARBA" id="ARBA00022822"/>
    </source>
</evidence>
<evidence type="ECO:0000256" key="1">
    <source>
        <dbReference type="ARBA" id="ARBA00001633"/>
    </source>
</evidence>
<evidence type="ECO:0000259" key="9">
    <source>
        <dbReference type="Pfam" id="PF00218"/>
    </source>
</evidence>
<comment type="caution">
    <text evidence="10">The sequence shown here is derived from an EMBL/GenBank/DDBJ whole genome shotgun (WGS) entry which is preliminary data.</text>
</comment>